<evidence type="ECO:0000313" key="3">
    <source>
        <dbReference type="Proteomes" id="UP000179734"/>
    </source>
</evidence>
<dbReference type="Gene3D" id="3.20.20.30">
    <property type="entry name" value="Luciferase-like domain"/>
    <property type="match status" value="1"/>
</dbReference>
<dbReference type="RefSeq" id="WP_071023545.1">
    <property type="nucleotide sequence ID" value="NZ_MLQM01000021.1"/>
</dbReference>
<comment type="caution">
    <text evidence="1">The sequence shown here is derived from an EMBL/GenBank/DDBJ whole genome shotgun (WGS) entry which is preliminary data.</text>
</comment>
<dbReference type="Proteomes" id="UP000238296">
    <property type="component" value="Unassembled WGS sequence"/>
</dbReference>
<gene>
    <name evidence="1" type="ORF">BKN37_06570</name>
    <name evidence="2" type="ORF">C1Y40_04475</name>
</gene>
<name>A0A1S1NM13_9MYCO</name>
<keyword evidence="3" id="KW-1185">Reference proteome</keyword>
<sequence>MRRLLDDQRFQSMGRPTVDQTYHRSDLIEVSKRVPEEWVHDTCAIGSLSHCLDKLRQYRNAGADEIGFYGSTPAENARLIDGWRGSVDRSPSG</sequence>
<dbReference type="AlphaFoldDB" id="A0A1S1NM13"/>
<organism evidence="1 3">
    <name type="scientific">Mycobacterium talmoniae</name>
    <dbReference type="NCBI Taxonomy" id="1858794"/>
    <lineage>
        <taxon>Bacteria</taxon>
        <taxon>Bacillati</taxon>
        <taxon>Actinomycetota</taxon>
        <taxon>Actinomycetes</taxon>
        <taxon>Mycobacteriales</taxon>
        <taxon>Mycobacteriaceae</taxon>
        <taxon>Mycobacterium</taxon>
    </lineage>
</organism>
<proteinExistence type="predicted"/>
<dbReference type="SUPFAM" id="SSF51679">
    <property type="entry name" value="Bacterial luciferase-like"/>
    <property type="match status" value="1"/>
</dbReference>
<reference evidence="1 3" key="1">
    <citation type="submission" date="2016-10" db="EMBL/GenBank/DDBJ databases">
        <title>Genome sequence of Mycobacterium talmonii.</title>
        <authorList>
            <person name="Greninger A.L."/>
            <person name="Elliott B."/>
            <person name="Vasireddy S."/>
            <person name="Vasireddy R."/>
        </authorList>
    </citation>
    <scope>NUCLEOTIDE SEQUENCE [LARGE SCALE GENOMIC DNA]</scope>
    <source>
        <strain evidence="1">MO-5499</strain>
        <strain evidence="3">NE-TNMC-100812</strain>
    </source>
</reference>
<protein>
    <recommendedName>
        <fullName evidence="5">Luciferase-like domain-containing protein</fullName>
    </recommendedName>
</protein>
<evidence type="ECO:0000313" key="4">
    <source>
        <dbReference type="Proteomes" id="UP000238296"/>
    </source>
</evidence>
<reference evidence="2" key="3">
    <citation type="submission" date="2018-01" db="EMBL/GenBank/DDBJ databases">
        <authorList>
            <person name="Gaut B.S."/>
            <person name="Morton B.R."/>
            <person name="Clegg M.T."/>
            <person name="Duvall M.R."/>
        </authorList>
    </citation>
    <scope>NUCLEOTIDE SEQUENCE</scope>
    <source>
        <strain evidence="2">ATCC BAA-2683</strain>
    </source>
</reference>
<reference evidence="2 4" key="2">
    <citation type="journal article" date="2017" name="Int. J. Syst. Evol. Microbiol.">
        <title>Mycobacterium talmoniae sp. nov., a slowly growing mycobacterium isolated from human respiratory samples.</title>
        <authorList>
            <person name="Davidson R.M."/>
            <person name="DeGroote M.A."/>
            <person name="Marola J.L."/>
            <person name="Buss S."/>
            <person name="Jones V."/>
            <person name="McNeil M.R."/>
            <person name="Freifeld A.G."/>
            <person name="Elaine Epperson L."/>
            <person name="Hasan N.A."/>
            <person name="Jackson M."/>
            <person name="Iwen P.C."/>
            <person name="Salfinger M."/>
            <person name="Strong M."/>
        </authorList>
    </citation>
    <scope>NUCLEOTIDE SEQUENCE [LARGE SCALE GENOMIC DNA]</scope>
    <source>
        <strain evidence="2 4">ATCC BAA-2683</strain>
    </source>
</reference>
<dbReference type="Proteomes" id="UP000179734">
    <property type="component" value="Unassembled WGS sequence"/>
</dbReference>
<dbReference type="InterPro" id="IPR036661">
    <property type="entry name" value="Luciferase-like_sf"/>
</dbReference>
<dbReference type="GO" id="GO:0016705">
    <property type="term" value="F:oxidoreductase activity, acting on paired donors, with incorporation or reduction of molecular oxygen"/>
    <property type="evidence" value="ECO:0007669"/>
    <property type="project" value="InterPro"/>
</dbReference>
<evidence type="ECO:0000313" key="1">
    <source>
        <dbReference type="EMBL" id="OHV05223.1"/>
    </source>
</evidence>
<evidence type="ECO:0000313" key="2">
    <source>
        <dbReference type="EMBL" id="PQM45358.1"/>
    </source>
</evidence>
<accession>A0A1S1NM13</accession>
<evidence type="ECO:0008006" key="5">
    <source>
        <dbReference type="Google" id="ProtNLM"/>
    </source>
</evidence>
<dbReference type="EMBL" id="MLQM01000021">
    <property type="protein sequence ID" value="OHV05223.1"/>
    <property type="molecule type" value="Genomic_DNA"/>
</dbReference>
<dbReference type="EMBL" id="PPEA01000652">
    <property type="protein sequence ID" value="PQM45358.1"/>
    <property type="molecule type" value="Genomic_DNA"/>
</dbReference>